<dbReference type="PROSITE" id="PS51257">
    <property type="entry name" value="PROKAR_LIPOPROTEIN"/>
    <property type="match status" value="1"/>
</dbReference>
<reference evidence="6" key="1">
    <citation type="submission" date="2021-08" db="EMBL/GenBank/DDBJ databases">
        <authorList>
            <person name="Stevens D.C."/>
        </authorList>
    </citation>
    <scope>NUCLEOTIDE SEQUENCE</scope>
    <source>
        <strain evidence="6">DSM 53165</strain>
    </source>
</reference>
<dbReference type="InterPro" id="IPR011936">
    <property type="entry name" value="Myxo_disulph_rpt"/>
</dbReference>
<dbReference type="PROSITE" id="PS51406">
    <property type="entry name" value="FIBRINOGEN_C_2"/>
    <property type="match status" value="1"/>
</dbReference>
<keyword evidence="1" id="KW-0732">Signal</keyword>
<dbReference type="SUPFAM" id="SSF56496">
    <property type="entry name" value="Fibrinogen C-terminal domain-like"/>
    <property type="match status" value="1"/>
</dbReference>
<dbReference type="InterPro" id="IPR036056">
    <property type="entry name" value="Fibrinogen-like_C"/>
</dbReference>
<keyword evidence="3" id="KW-1015">Disulfide bond</keyword>
<feature type="compositionally biased region" description="Polar residues" evidence="4">
    <location>
        <begin position="36"/>
        <end position="64"/>
    </location>
</feature>
<accession>A0ABS7U1E4</accession>
<evidence type="ECO:0000256" key="2">
    <source>
        <dbReference type="ARBA" id="ARBA00022737"/>
    </source>
</evidence>
<gene>
    <name evidence="6" type="ORF">K7C98_33960</name>
</gene>
<keyword evidence="2" id="KW-0677">Repeat</keyword>
<evidence type="ECO:0000259" key="5">
    <source>
        <dbReference type="PROSITE" id="PS51406"/>
    </source>
</evidence>
<feature type="compositionally biased region" description="Low complexity" evidence="4">
    <location>
        <begin position="65"/>
        <end position="94"/>
    </location>
</feature>
<evidence type="ECO:0000256" key="1">
    <source>
        <dbReference type="ARBA" id="ARBA00022729"/>
    </source>
</evidence>
<evidence type="ECO:0000256" key="3">
    <source>
        <dbReference type="ARBA" id="ARBA00023157"/>
    </source>
</evidence>
<dbReference type="InterPro" id="IPR014716">
    <property type="entry name" value="Fibrinogen_a/b/g_C_1"/>
</dbReference>
<dbReference type="Pfam" id="PF13948">
    <property type="entry name" value="DUF4215"/>
    <property type="match status" value="1"/>
</dbReference>
<dbReference type="RefSeq" id="WP_224195994.1">
    <property type="nucleotide sequence ID" value="NZ_JAIRAU010000047.1"/>
</dbReference>
<dbReference type="InterPro" id="IPR002181">
    <property type="entry name" value="Fibrinogen_a/b/g_C_dom"/>
</dbReference>
<organism evidence="6 7">
    <name type="scientific">Nannocystis pusilla</name>
    <dbReference type="NCBI Taxonomy" id="889268"/>
    <lineage>
        <taxon>Bacteria</taxon>
        <taxon>Pseudomonadati</taxon>
        <taxon>Myxococcota</taxon>
        <taxon>Polyangia</taxon>
        <taxon>Nannocystales</taxon>
        <taxon>Nannocystaceae</taxon>
        <taxon>Nannocystis</taxon>
    </lineage>
</organism>
<name>A0ABS7U1E4_9BACT</name>
<dbReference type="Gene3D" id="3.90.215.10">
    <property type="entry name" value="Gamma Fibrinogen, chain A, domain 1"/>
    <property type="match status" value="1"/>
</dbReference>
<dbReference type="NCBIfam" id="NF040941">
    <property type="entry name" value="GGGWT_bact"/>
    <property type="match status" value="1"/>
</dbReference>
<feature type="domain" description="Fibrinogen C-terminal" evidence="5">
    <location>
        <begin position="158"/>
        <end position="212"/>
    </location>
</feature>
<dbReference type="EMBL" id="JAIRAU010000047">
    <property type="protein sequence ID" value="MBZ5714264.1"/>
    <property type="molecule type" value="Genomic_DNA"/>
</dbReference>
<evidence type="ECO:0000313" key="7">
    <source>
        <dbReference type="Proteomes" id="UP001139031"/>
    </source>
</evidence>
<feature type="region of interest" description="Disordered" evidence="4">
    <location>
        <begin position="34"/>
        <end position="114"/>
    </location>
</feature>
<dbReference type="Proteomes" id="UP001139031">
    <property type="component" value="Unassembled WGS sequence"/>
</dbReference>
<keyword evidence="7" id="KW-1185">Reference proteome</keyword>
<evidence type="ECO:0000256" key="4">
    <source>
        <dbReference type="SAM" id="MobiDB-lite"/>
    </source>
</evidence>
<proteinExistence type="predicted"/>
<comment type="caution">
    <text evidence="6">The sequence shown here is derived from an EMBL/GenBank/DDBJ whole genome shotgun (WGS) entry which is preliminary data.</text>
</comment>
<evidence type="ECO:0000313" key="6">
    <source>
        <dbReference type="EMBL" id="MBZ5714264.1"/>
    </source>
</evidence>
<sequence>MATCRRGLERCAGIVAALATAGCLDRNPEFVEPTLPTASDSLGASSTAADPTDAPPTSQGTTGPLTTDSDGSGGVTTTTSATLTTSDTLTTTTGAPVGCGDGMVEPPEECDDGPNNGDEAACTGTCKLAFCGDGLVYPGAMPNAEYCDDANDDPADGCVGCFVPHACEEIMAFGPPNLPSGLYLLDPEGIGEFVPAYCDMELQGGGWTRVERSPLADPIGHALYVDAEVNYDDPENERYRMPRAAMERVVQHSEEIWIDCGGSDHLWADPATALFLGEDAPGECYETALVHYKEARLGPLQIDDVELCTGFHGVNDGECPGAWRVDESEQMNCGLSMVPWNDEPYTFQADIFAVDPQISDPDKHQCHQDGAVRAILLR</sequence>
<protein>
    <submittedName>
        <fullName evidence="6">DUF4215 domain-containing protein</fullName>
    </submittedName>
</protein>